<accession>A0A284REI7</accession>
<evidence type="ECO:0008006" key="4">
    <source>
        <dbReference type="Google" id="ProtNLM"/>
    </source>
</evidence>
<protein>
    <recommendedName>
        <fullName evidence="4">GH16 domain-containing protein</fullName>
    </recommendedName>
</protein>
<sequence length="369" mass="39351">MPNLALLLAFSFVACELAAGTTYEMIKEYAGSGFFDDWEYYNNYDNLTNGDATFVGSGSDLTYIDSNTNRAIMKVDNSSTVAYNYKRDTVRIASKDRYDVGSIWIADMYHVPYGVSAISSPPLDSAVTVFSWPTVLRLASMAPDWPTGGEIDTFEGVNLVTMNQMALHTESGCTQVNPVQSSTLINSTDCNYEANSNSGCVVTDPSAASYGARFASSEGGVFVTEYAETGISIWFFSRSSVPDTISSNSSTIDTDDLGTPVANWPNGGCNIDKFFSAQSLIFDITLCGDFAGAASVFNETCSGTCYTDYVIGAASYYDTAYFDVASVRVYSVNGTDTTVSGSGAMRLWDAKTAAVLGAAGLGAAAWLAI</sequence>
<dbReference type="InterPro" id="IPR050546">
    <property type="entry name" value="Glycosyl_Hydrlase_16"/>
</dbReference>
<feature type="signal peptide" evidence="1">
    <location>
        <begin position="1"/>
        <end position="20"/>
    </location>
</feature>
<dbReference type="EMBL" id="FUEG01000008">
    <property type="protein sequence ID" value="SJL07179.1"/>
    <property type="molecule type" value="Genomic_DNA"/>
</dbReference>
<evidence type="ECO:0000256" key="1">
    <source>
        <dbReference type="SAM" id="SignalP"/>
    </source>
</evidence>
<feature type="chain" id="PRO_5012809160" description="GH16 domain-containing protein" evidence="1">
    <location>
        <begin position="21"/>
        <end position="369"/>
    </location>
</feature>
<dbReference type="InterPro" id="IPR013320">
    <property type="entry name" value="ConA-like_dom_sf"/>
</dbReference>
<dbReference type="PANTHER" id="PTHR10963">
    <property type="entry name" value="GLYCOSYL HYDROLASE-RELATED"/>
    <property type="match status" value="1"/>
</dbReference>
<dbReference type="Pfam" id="PF26113">
    <property type="entry name" value="GH16_XgeA"/>
    <property type="match status" value="1"/>
</dbReference>
<dbReference type="SUPFAM" id="SSF49899">
    <property type="entry name" value="Concanavalin A-like lectins/glucanases"/>
    <property type="match status" value="1"/>
</dbReference>
<dbReference type="GO" id="GO:0009251">
    <property type="term" value="P:glucan catabolic process"/>
    <property type="evidence" value="ECO:0007669"/>
    <property type="project" value="TreeGrafter"/>
</dbReference>
<dbReference type="Gene3D" id="2.60.120.200">
    <property type="match status" value="1"/>
</dbReference>
<dbReference type="STRING" id="47428.A0A284REI7"/>
<dbReference type="Proteomes" id="UP000219338">
    <property type="component" value="Unassembled WGS sequence"/>
</dbReference>
<dbReference type="AlphaFoldDB" id="A0A284REI7"/>
<proteinExistence type="predicted"/>
<dbReference type="OrthoDB" id="192832at2759"/>
<keyword evidence="1" id="KW-0732">Signal</keyword>
<dbReference type="PANTHER" id="PTHR10963:SF24">
    <property type="entry name" value="GLYCOSIDASE C21B10.07-RELATED"/>
    <property type="match status" value="1"/>
</dbReference>
<gene>
    <name evidence="2" type="ORF">ARMOST_10522</name>
</gene>
<dbReference type="OMA" id="DMYHVPY"/>
<name>A0A284REI7_ARMOS</name>
<keyword evidence="3" id="KW-1185">Reference proteome</keyword>
<evidence type="ECO:0000313" key="2">
    <source>
        <dbReference type="EMBL" id="SJL07179.1"/>
    </source>
</evidence>
<organism evidence="2 3">
    <name type="scientific">Armillaria ostoyae</name>
    <name type="common">Armillaria root rot fungus</name>
    <dbReference type="NCBI Taxonomy" id="47428"/>
    <lineage>
        <taxon>Eukaryota</taxon>
        <taxon>Fungi</taxon>
        <taxon>Dikarya</taxon>
        <taxon>Basidiomycota</taxon>
        <taxon>Agaricomycotina</taxon>
        <taxon>Agaricomycetes</taxon>
        <taxon>Agaricomycetidae</taxon>
        <taxon>Agaricales</taxon>
        <taxon>Marasmiineae</taxon>
        <taxon>Physalacriaceae</taxon>
        <taxon>Armillaria</taxon>
    </lineage>
</organism>
<evidence type="ECO:0000313" key="3">
    <source>
        <dbReference type="Proteomes" id="UP000219338"/>
    </source>
</evidence>
<reference evidence="3" key="1">
    <citation type="journal article" date="2017" name="Nat. Ecol. Evol.">
        <title>Genome expansion and lineage-specific genetic innovations in the forest pathogenic fungi Armillaria.</title>
        <authorList>
            <person name="Sipos G."/>
            <person name="Prasanna A.N."/>
            <person name="Walter M.C."/>
            <person name="O'Connor E."/>
            <person name="Balint B."/>
            <person name="Krizsan K."/>
            <person name="Kiss B."/>
            <person name="Hess J."/>
            <person name="Varga T."/>
            <person name="Slot J."/>
            <person name="Riley R."/>
            <person name="Boka B."/>
            <person name="Rigling D."/>
            <person name="Barry K."/>
            <person name="Lee J."/>
            <person name="Mihaltcheva S."/>
            <person name="LaButti K."/>
            <person name="Lipzen A."/>
            <person name="Waldron R."/>
            <person name="Moloney N.M."/>
            <person name="Sperisen C."/>
            <person name="Kredics L."/>
            <person name="Vagvoelgyi C."/>
            <person name="Patrignani A."/>
            <person name="Fitzpatrick D."/>
            <person name="Nagy I."/>
            <person name="Doyle S."/>
            <person name="Anderson J.B."/>
            <person name="Grigoriev I.V."/>
            <person name="Gueldener U."/>
            <person name="Muensterkoetter M."/>
            <person name="Nagy L.G."/>
        </authorList>
    </citation>
    <scope>NUCLEOTIDE SEQUENCE [LARGE SCALE GENOMIC DNA]</scope>
    <source>
        <strain evidence="3">C18/9</strain>
    </source>
</reference>